<organism evidence="1 2">
    <name type="scientific">Granulicella sibirica</name>
    <dbReference type="NCBI Taxonomy" id="2479048"/>
    <lineage>
        <taxon>Bacteria</taxon>
        <taxon>Pseudomonadati</taxon>
        <taxon>Acidobacteriota</taxon>
        <taxon>Terriglobia</taxon>
        <taxon>Terriglobales</taxon>
        <taxon>Acidobacteriaceae</taxon>
        <taxon>Granulicella</taxon>
    </lineage>
</organism>
<dbReference type="Proteomes" id="UP000289437">
    <property type="component" value="Unassembled WGS sequence"/>
</dbReference>
<dbReference type="EMBL" id="RDSM01000003">
    <property type="protein sequence ID" value="RXH54728.1"/>
    <property type="molecule type" value="Genomic_DNA"/>
</dbReference>
<keyword evidence="2" id="KW-1185">Reference proteome</keyword>
<comment type="caution">
    <text evidence="1">The sequence shown here is derived from an EMBL/GenBank/DDBJ whole genome shotgun (WGS) entry which is preliminary data.</text>
</comment>
<evidence type="ECO:0000313" key="1">
    <source>
        <dbReference type="EMBL" id="RXH54728.1"/>
    </source>
</evidence>
<reference evidence="2" key="2">
    <citation type="submission" date="2019-02" db="EMBL/GenBank/DDBJ databases">
        <title>Granulicella sibirica sp. nov., a psychrotolerant acidobacterium isolated from an organic soil layer in forested tundra, West Siberia.</title>
        <authorList>
            <person name="Oshkin I.Y."/>
            <person name="Kulichevskaya I.S."/>
            <person name="Rijpstra W.I.C."/>
            <person name="Sinninghe Damste J.S."/>
            <person name="Rakitin A.L."/>
            <person name="Ravin N.V."/>
            <person name="Dedysh S.N."/>
        </authorList>
    </citation>
    <scope>NUCLEOTIDE SEQUENCE [LARGE SCALE GENOMIC DNA]</scope>
    <source>
        <strain evidence="2">AF10</strain>
    </source>
</reference>
<gene>
    <name evidence="1" type="ORF">GRAN_3832</name>
</gene>
<evidence type="ECO:0000313" key="2">
    <source>
        <dbReference type="Proteomes" id="UP000289437"/>
    </source>
</evidence>
<dbReference type="AlphaFoldDB" id="A0A4Q0SYM3"/>
<proteinExistence type="predicted"/>
<name>A0A4Q0SYM3_9BACT</name>
<accession>A0A4Q0SYM3</accession>
<protein>
    <submittedName>
        <fullName evidence="1">Uncharacterized protein</fullName>
    </submittedName>
</protein>
<sequence length="40" mass="4084">MVAARADLARAAAAAVAAAWERNLRRVGFGMVAPGGVDML</sequence>
<reference evidence="1 2" key="1">
    <citation type="submission" date="2018-11" db="EMBL/GenBank/DDBJ databases">
        <authorList>
            <person name="Mardanov A.V."/>
            <person name="Ravin N.V."/>
            <person name="Dedysh S.N."/>
        </authorList>
    </citation>
    <scope>NUCLEOTIDE SEQUENCE [LARGE SCALE GENOMIC DNA]</scope>
    <source>
        <strain evidence="1 2">AF10</strain>
    </source>
</reference>